<feature type="transmembrane region" description="Helical" evidence="7">
    <location>
        <begin position="102"/>
        <end position="121"/>
    </location>
</feature>
<name>A0A9D2G447_9LACT</name>
<dbReference type="AlphaFoldDB" id="A0A9D2G447"/>
<evidence type="ECO:0000256" key="3">
    <source>
        <dbReference type="ARBA" id="ARBA00022475"/>
    </source>
</evidence>
<evidence type="ECO:0000256" key="6">
    <source>
        <dbReference type="ARBA" id="ARBA00023136"/>
    </source>
</evidence>
<dbReference type="InterPro" id="IPR010627">
    <property type="entry name" value="Prepilin_pept_A24_N"/>
</dbReference>
<feature type="domain" description="Prepilin peptidase A24 N-terminal" evidence="9">
    <location>
        <begin position="38"/>
        <end position="120"/>
    </location>
</feature>
<comment type="subcellular location">
    <subcellularLocation>
        <location evidence="1">Cell membrane</location>
        <topology evidence="1">Multi-pass membrane protein</topology>
    </subcellularLocation>
</comment>
<evidence type="ECO:0000313" key="11">
    <source>
        <dbReference type="Proteomes" id="UP000824106"/>
    </source>
</evidence>
<feature type="transmembrane region" description="Helical" evidence="7">
    <location>
        <begin position="249"/>
        <end position="266"/>
    </location>
</feature>
<evidence type="ECO:0000313" key="10">
    <source>
        <dbReference type="EMBL" id="HIZ71785.1"/>
    </source>
</evidence>
<reference evidence="10" key="1">
    <citation type="journal article" date="2021" name="PeerJ">
        <title>Extensive microbial diversity within the chicken gut microbiome revealed by metagenomics and culture.</title>
        <authorList>
            <person name="Gilroy R."/>
            <person name="Ravi A."/>
            <person name="Getino M."/>
            <person name="Pursley I."/>
            <person name="Horton D.L."/>
            <person name="Alikhan N.F."/>
            <person name="Baker D."/>
            <person name="Gharbi K."/>
            <person name="Hall N."/>
            <person name="Watson M."/>
            <person name="Adriaenssens E.M."/>
            <person name="Foster-Nyarko E."/>
            <person name="Jarju S."/>
            <person name="Secka A."/>
            <person name="Antonio M."/>
            <person name="Oren A."/>
            <person name="Chaudhuri R.R."/>
            <person name="La Ragione R."/>
            <person name="Hildebrand F."/>
            <person name="Pallen M.J."/>
        </authorList>
    </citation>
    <scope>NUCLEOTIDE SEQUENCE</scope>
    <source>
        <strain evidence="10">CHK169-4300</strain>
    </source>
</reference>
<feature type="transmembrane region" description="Helical" evidence="7">
    <location>
        <begin position="154"/>
        <end position="171"/>
    </location>
</feature>
<keyword evidence="3" id="KW-1003">Cell membrane</keyword>
<feature type="transmembrane region" description="Helical" evidence="7">
    <location>
        <begin position="127"/>
        <end position="147"/>
    </location>
</feature>
<keyword evidence="6 7" id="KW-0472">Membrane</keyword>
<evidence type="ECO:0000256" key="7">
    <source>
        <dbReference type="SAM" id="Phobius"/>
    </source>
</evidence>
<evidence type="ECO:0000256" key="4">
    <source>
        <dbReference type="ARBA" id="ARBA00022692"/>
    </source>
</evidence>
<dbReference type="InterPro" id="IPR000045">
    <property type="entry name" value="Prepilin_IV_endopep_pep"/>
</dbReference>
<dbReference type="PANTHER" id="PTHR30487">
    <property type="entry name" value="TYPE 4 PREPILIN-LIKE PROTEINS LEADER PEPTIDE-PROCESSING ENZYME"/>
    <property type="match status" value="1"/>
</dbReference>
<dbReference type="PANTHER" id="PTHR30487:SF0">
    <property type="entry name" value="PREPILIN LEADER PEPTIDASE_N-METHYLTRANSFERASE-RELATED"/>
    <property type="match status" value="1"/>
</dbReference>
<keyword evidence="4 7" id="KW-0812">Transmembrane</keyword>
<dbReference type="Pfam" id="PF06750">
    <property type="entry name" value="A24_N_bact"/>
    <property type="match status" value="1"/>
</dbReference>
<evidence type="ECO:0000256" key="1">
    <source>
        <dbReference type="ARBA" id="ARBA00004651"/>
    </source>
</evidence>
<comment type="similarity">
    <text evidence="2">Belongs to the peptidase A24 family.</text>
</comment>
<dbReference type="Gene3D" id="1.20.120.1220">
    <property type="match status" value="1"/>
</dbReference>
<dbReference type="EMBL" id="DXAZ01000143">
    <property type="protein sequence ID" value="HIZ71785.1"/>
    <property type="molecule type" value="Genomic_DNA"/>
</dbReference>
<protein>
    <submittedName>
        <fullName evidence="10">Prepilin peptidase</fullName>
    </submittedName>
</protein>
<organism evidence="10 11">
    <name type="scientific">Candidatus Atopostipes pullistercoris</name>
    <dbReference type="NCBI Taxonomy" id="2838467"/>
    <lineage>
        <taxon>Bacteria</taxon>
        <taxon>Bacillati</taxon>
        <taxon>Bacillota</taxon>
        <taxon>Bacilli</taxon>
        <taxon>Lactobacillales</taxon>
        <taxon>Carnobacteriaceae</taxon>
        <taxon>Atopostipes</taxon>
    </lineage>
</organism>
<feature type="transmembrane region" description="Helical" evidence="7">
    <location>
        <begin position="206"/>
        <end position="229"/>
    </location>
</feature>
<evidence type="ECO:0000259" key="8">
    <source>
        <dbReference type="Pfam" id="PF01478"/>
    </source>
</evidence>
<evidence type="ECO:0000256" key="2">
    <source>
        <dbReference type="ARBA" id="ARBA00005801"/>
    </source>
</evidence>
<dbReference type="InterPro" id="IPR050882">
    <property type="entry name" value="Prepilin_peptidase/N-MTase"/>
</dbReference>
<evidence type="ECO:0000256" key="5">
    <source>
        <dbReference type="ARBA" id="ARBA00022989"/>
    </source>
</evidence>
<gene>
    <name evidence="10" type="ORF">H9808_08505</name>
</gene>
<feature type="transmembrane region" description="Helical" evidence="7">
    <location>
        <begin position="30"/>
        <end position="53"/>
    </location>
</feature>
<dbReference type="GO" id="GO:0004190">
    <property type="term" value="F:aspartic-type endopeptidase activity"/>
    <property type="evidence" value="ECO:0007669"/>
    <property type="project" value="InterPro"/>
</dbReference>
<dbReference type="Pfam" id="PF01478">
    <property type="entry name" value="Peptidase_A24"/>
    <property type="match status" value="1"/>
</dbReference>
<feature type="domain" description="Prepilin type IV endopeptidase peptidase" evidence="8">
    <location>
        <begin position="131"/>
        <end position="234"/>
    </location>
</feature>
<accession>A0A9D2G447</accession>
<dbReference type="GO" id="GO:0006465">
    <property type="term" value="P:signal peptide processing"/>
    <property type="evidence" value="ECO:0007669"/>
    <property type="project" value="TreeGrafter"/>
</dbReference>
<proteinExistence type="inferred from homology"/>
<sequence length="278" mass="32321">MNRIKLKSKNRSRKYFIHFCQSGRKISMEIIMGLAFFIYGTIWGSFFNVVGLRVPNKTFFKQKRSYCDHCRRTLSWIELIPIVSYIFSHGRCKKCQQKISPLYPIIECLTGIIFAFTYYRVGWNPTLILGLLLISLVIPITVSDLVYQKIPNSLLLFFTPLFILYRFFYPLNPWWNSLTGALFAFILIFTMIFLSQGGMGMGDLKYFTLLGFIFGIPQFLLLLFFSSLFCSVAGLTLLTINKNNLKKKIPFGPSIGLAALLIFYYGEEIIQRYLQLFY</sequence>
<evidence type="ECO:0000259" key="9">
    <source>
        <dbReference type="Pfam" id="PF06750"/>
    </source>
</evidence>
<reference evidence="10" key="2">
    <citation type="submission" date="2021-04" db="EMBL/GenBank/DDBJ databases">
        <authorList>
            <person name="Gilroy R."/>
        </authorList>
    </citation>
    <scope>NUCLEOTIDE SEQUENCE</scope>
    <source>
        <strain evidence="10">CHK169-4300</strain>
    </source>
</reference>
<comment type="caution">
    <text evidence="10">The sequence shown here is derived from an EMBL/GenBank/DDBJ whole genome shotgun (WGS) entry which is preliminary data.</text>
</comment>
<feature type="transmembrane region" description="Helical" evidence="7">
    <location>
        <begin position="177"/>
        <end position="194"/>
    </location>
</feature>
<keyword evidence="5 7" id="KW-1133">Transmembrane helix</keyword>
<dbReference type="GO" id="GO:0005886">
    <property type="term" value="C:plasma membrane"/>
    <property type="evidence" value="ECO:0007669"/>
    <property type="project" value="UniProtKB-SubCell"/>
</dbReference>
<dbReference type="Proteomes" id="UP000824106">
    <property type="component" value="Unassembled WGS sequence"/>
</dbReference>